<dbReference type="InterPro" id="IPR007236">
    <property type="entry name" value="SlyX"/>
</dbReference>
<gene>
    <name evidence="2" type="ordered locus">Plabr_2441</name>
</gene>
<proteinExistence type="predicted"/>
<organism evidence="2 3">
    <name type="scientific">Rubinisphaera brasiliensis (strain ATCC 49424 / DSM 5305 / JCM 21570 / IAM 15109 / NBRC 103401 / IFAM 1448)</name>
    <name type="common">Planctomyces brasiliensis</name>
    <dbReference type="NCBI Taxonomy" id="756272"/>
    <lineage>
        <taxon>Bacteria</taxon>
        <taxon>Pseudomonadati</taxon>
        <taxon>Planctomycetota</taxon>
        <taxon>Planctomycetia</taxon>
        <taxon>Planctomycetales</taxon>
        <taxon>Planctomycetaceae</taxon>
        <taxon>Rubinisphaera</taxon>
    </lineage>
</organism>
<protein>
    <recommendedName>
        <fullName evidence="4">SlyX family protein</fullName>
    </recommendedName>
</protein>
<accession>F0SNW6</accession>
<dbReference type="AlphaFoldDB" id="F0SNW6"/>
<dbReference type="EMBL" id="CP002546">
    <property type="protein sequence ID" value="ADY60042.1"/>
    <property type="molecule type" value="Genomic_DNA"/>
</dbReference>
<dbReference type="Proteomes" id="UP000006860">
    <property type="component" value="Chromosome"/>
</dbReference>
<evidence type="ECO:0008006" key="4">
    <source>
        <dbReference type="Google" id="ProtNLM"/>
    </source>
</evidence>
<evidence type="ECO:0000313" key="3">
    <source>
        <dbReference type="Proteomes" id="UP000006860"/>
    </source>
</evidence>
<evidence type="ECO:0000313" key="2">
    <source>
        <dbReference type="EMBL" id="ADY60042.1"/>
    </source>
</evidence>
<dbReference type="KEGG" id="pbs:Plabr_2441"/>
<dbReference type="STRING" id="756272.Plabr_2441"/>
<keyword evidence="3" id="KW-1185">Reference proteome</keyword>
<feature type="region of interest" description="Disordered" evidence="1">
    <location>
        <begin position="59"/>
        <end position="81"/>
    </location>
</feature>
<dbReference type="Pfam" id="PF04102">
    <property type="entry name" value="SlyX"/>
    <property type="match status" value="1"/>
</dbReference>
<sequence>MHEETKKPTANADSQQDRLVAVESSVTYLQFDLEQINQVVLEQQKQIERLQRHIEKLEEILNKPETDLPEPDPVQDRPPHY</sequence>
<dbReference type="eggNOG" id="COG2900">
    <property type="taxonomic scope" value="Bacteria"/>
</dbReference>
<evidence type="ECO:0000256" key="1">
    <source>
        <dbReference type="SAM" id="MobiDB-lite"/>
    </source>
</evidence>
<dbReference type="RefSeq" id="WP_013628766.1">
    <property type="nucleotide sequence ID" value="NC_015174.1"/>
</dbReference>
<name>F0SNW6_RUBBR</name>
<reference evidence="3" key="1">
    <citation type="submission" date="2011-02" db="EMBL/GenBank/DDBJ databases">
        <title>The complete genome of Planctomyces brasiliensis DSM 5305.</title>
        <authorList>
            <person name="Lucas S."/>
            <person name="Copeland A."/>
            <person name="Lapidus A."/>
            <person name="Bruce D."/>
            <person name="Goodwin L."/>
            <person name="Pitluck S."/>
            <person name="Kyrpides N."/>
            <person name="Mavromatis K."/>
            <person name="Pagani I."/>
            <person name="Ivanova N."/>
            <person name="Ovchinnikova G."/>
            <person name="Lu M."/>
            <person name="Detter J.C."/>
            <person name="Han C."/>
            <person name="Land M."/>
            <person name="Hauser L."/>
            <person name="Markowitz V."/>
            <person name="Cheng J.-F."/>
            <person name="Hugenholtz P."/>
            <person name="Woyke T."/>
            <person name="Wu D."/>
            <person name="Tindall B."/>
            <person name="Pomrenke H.G."/>
            <person name="Brambilla E."/>
            <person name="Klenk H.-P."/>
            <person name="Eisen J.A."/>
        </authorList>
    </citation>
    <scope>NUCLEOTIDE SEQUENCE [LARGE SCALE GENOMIC DNA]</scope>
    <source>
        <strain evidence="3">ATCC 49424 / DSM 5305 / JCM 21570 / NBRC 103401 / IFAM 1448</strain>
    </source>
</reference>
<dbReference type="HOGENOM" id="CLU_2571737_0_0_0"/>